<protein>
    <submittedName>
        <fullName evidence="1">365_t:CDS:1</fullName>
    </submittedName>
</protein>
<reference evidence="1 2" key="1">
    <citation type="submission" date="2021-06" db="EMBL/GenBank/DDBJ databases">
        <authorList>
            <person name="Kallberg Y."/>
            <person name="Tangrot J."/>
            <person name="Rosling A."/>
        </authorList>
    </citation>
    <scope>NUCLEOTIDE SEQUENCE [LARGE SCALE GENOMIC DNA]</scope>
    <source>
        <strain evidence="1 2">120-4 pot B 10/14</strain>
    </source>
</reference>
<evidence type="ECO:0000313" key="1">
    <source>
        <dbReference type="EMBL" id="CAG8852881.1"/>
    </source>
</evidence>
<dbReference type="EMBL" id="CAJVQB010117238">
    <property type="protein sequence ID" value="CAG8852881.1"/>
    <property type="molecule type" value="Genomic_DNA"/>
</dbReference>
<comment type="caution">
    <text evidence="1">The sequence shown here is derived from an EMBL/GenBank/DDBJ whole genome shotgun (WGS) entry which is preliminary data.</text>
</comment>
<feature type="non-terminal residue" evidence="1">
    <location>
        <position position="1"/>
    </location>
</feature>
<keyword evidence="2" id="KW-1185">Reference proteome</keyword>
<accession>A0ABN7XEK3</accession>
<gene>
    <name evidence="1" type="ORF">GMARGA_LOCUS41702</name>
</gene>
<evidence type="ECO:0000313" key="2">
    <source>
        <dbReference type="Proteomes" id="UP000789901"/>
    </source>
</evidence>
<proteinExistence type="predicted"/>
<organism evidence="1 2">
    <name type="scientific">Gigaspora margarita</name>
    <dbReference type="NCBI Taxonomy" id="4874"/>
    <lineage>
        <taxon>Eukaryota</taxon>
        <taxon>Fungi</taxon>
        <taxon>Fungi incertae sedis</taxon>
        <taxon>Mucoromycota</taxon>
        <taxon>Glomeromycotina</taxon>
        <taxon>Glomeromycetes</taxon>
        <taxon>Diversisporales</taxon>
        <taxon>Gigasporaceae</taxon>
        <taxon>Gigaspora</taxon>
    </lineage>
</organism>
<dbReference type="Proteomes" id="UP000789901">
    <property type="component" value="Unassembled WGS sequence"/>
</dbReference>
<sequence>RTLENRLEKLRRKKVSVTEVLDSYYIPEMIRGNDSEVVLSKNPKQVGNELDLDVALEDLIDGYLEELQNL</sequence>
<name>A0ABN7XEK3_GIGMA</name>
<feature type="non-terminal residue" evidence="1">
    <location>
        <position position="70"/>
    </location>
</feature>